<dbReference type="InterPro" id="IPR000260">
    <property type="entry name" value="NADH4_N"/>
</dbReference>
<evidence type="ECO:0000256" key="5">
    <source>
        <dbReference type="ARBA" id="ARBA00022448"/>
    </source>
</evidence>
<evidence type="ECO:0000256" key="12">
    <source>
        <dbReference type="ARBA" id="ARBA00023075"/>
    </source>
</evidence>
<evidence type="ECO:0000256" key="14">
    <source>
        <dbReference type="ARBA" id="ARBA00023136"/>
    </source>
</evidence>
<feature type="domain" description="NADH:ubiquinone oxidoreductase chain 4 N-terminal" evidence="18">
    <location>
        <begin position="4"/>
        <end position="102"/>
    </location>
</feature>
<dbReference type="PANTHER" id="PTHR43507:SF20">
    <property type="entry name" value="NADH-UBIQUINONE OXIDOREDUCTASE CHAIN 4"/>
    <property type="match status" value="1"/>
</dbReference>
<feature type="transmembrane region" description="Helical" evidence="16">
    <location>
        <begin position="219"/>
        <end position="238"/>
    </location>
</feature>
<dbReference type="GeneID" id="13435428"/>
<dbReference type="Pfam" id="PF00361">
    <property type="entry name" value="Proton_antipo_M"/>
    <property type="match status" value="1"/>
</dbReference>
<keyword evidence="6 16" id="KW-0679">Respiratory chain</keyword>
<evidence type="ECO:0000256" key="10">
    <source>
        <dbReference type="ARBA" id="ARBA00022989"/>
    </source>
</evidence>
<accession>I6MR70</accession>
<dbReference type="Pfam" id="PF01059">
    <property type="entry name" value="Oxidored_q5_N"/>
    <property type="match status" value="1"/>
</dbReference>
<evidence type="ECO:0000256" key="6">
    <source>
        <dbReference type="ARBA" id="ARBA00022660"/>
    </source>
</evidence>
<keyword evidence="13 16" id="KW-0496">Mitochondrion</keyword>
<organism evidence="19">
    <name type="scientific">Kulikovia alborostrata</name>
    <dbReference type="NCBI Taxonomy" id="187796"/>
    <lineage>
        <taxon>Eukaryota</taxon>
        <taxon>Metazoa</taxon>
        <taxon>Spiralia</taxon>
        <taxon>Lophotrochozoa</taxon>
        <taxon>Nemertea</taxon>
        <taxon>Pilidiophora</taxon>
        <taxon>Heteronemertea</taxon>
        <taxon>Lineidae</taxon>
        <taxon>Kulikovia</taxon>
    </lineage>
</organism>
<keyword evidence="7 16" id="KW-0812">Transmembrane</keyword>
<evidence type="ECO:0000256" key="8">
    <source>
        <dbReference type="ARBA" id="ARBA00022967"/>
    </source>
</evidence>
<gene>
    <name evidence="19" type="primary">ND4</name>
</gene>
<comment type="subcellular location">
    <subcellularLocation>
        <location evidence="1 16">Mitochondrion membrane</location>
        <topology evidence="1 16">Multi-pass membrane protein</topology>
    </subcellularLocation>
</comment>
<feature type="transmembrane region" description="Helical" evidence="16">
    <location>
        <begin position="250"/>
        <end position="269"/>
    </location>
</feature>
<dbReference type="GO" id="GO:0015990">
    <property type="term" value="P:electron transport coupled proton transport"/>
    <property type="evidence" value="ECO:0007669"/>
    <property type="project" value="TreeGrafter"/>
</dbReference>
<evidence type="ECO:0000256" key="9">
    <source>
        <dbReference type="ARBA" id="ARBA00022982"/>
    </source>
</evidence>
<keyword evidence="9 16" id="KW-0249">Electron transport</keyword>
<evidence type="ECO:0000256" key="4">
    <source>
        <dbReference type="ARBA" id="ARBA00021006"/>
    </source>
</evidence>
<feature type="transmembrane region" description="Helical" evidence="16">
    <location>
        <begin position="182"/>
        <end position="207"/>
    </location>
</feature>
<dbReference type="GO" id="GO:0008137">
    <property type="term" value="F:NADH dehydrogenase (ubiquinone) activity"/>
    <property type="evidence" value="ECO:0007669"/>
    <property type="project" value="UniProtKB-UniRule"/>
</dbReference>
<feature type="transmembrane region" description="Helical" evidence="16">
    <location>
        <begin position="110"/>
        <end position="131"/>
    </location>
</feature>
<dbReference type="GO" id="GO:0031966">
    <property type="term" value="C:mitochondrial membrane"/>
    <property type="evidence" value="ECO:0007669"/>
    <property type="project" value="UniProtKB-SubCell"/>
</dbReference>
<evidence type="ECO:0000256" key="11">
    <source>
        <dbReference type="ARBA" id="ARBA00023027"/>
    </source>
</evidence>
<protein>
    <recommendedName>
        <fullName evidence="4 16">NADH-ubiquinone oxidoreductase chain 4</fullName>
        <ecNumber evidence="3 16">7.1.1.2</ecNumber>
    </recommendedName>
</protein>
<dbReference type="GO" id="GO:0003954">
    <property type="term" value="F:NADH dehydrogenase activity"/>
    <property type="evidence" value="ECO:0007669"/>
    <property type="project" value="TreeGrafter"/>
</dbReference>
<evidence type="ECO:0000256" key="2">
    <source>
        <dbReference type="ARBA" id="ARBA00009025"/>
    </source>
</evidence>
<evidence type="ECO:0000256" key="16">
    <source>
        <dbReference type="RuleBase" id="RU003297"/>
    </source>
</evidence>
<feature type="transmembrane region" description="Helical" evidence="16">
    <location>
        <begin position="304"/>
        <end position="325"/>
    </location>
</feature>
<evidence type="ECO:0000313" key="19">
    <source>
        <dbReference type="EMBL" id="AEM23548.1"/>
    </source>
</evidence>
<evidence type="ECO:0000256" key="3">
    <source>
        <dbReference type="ARBA" id="ARBA00012944"/>
    </source>
</evidence>
<feature type="transmembrane region" description="Helical" evidence="16">
    <location>
        <begin position="87"/>
        <end position="104"/>
    </location>
</feature>
<keyword evidence="10 16" id="KW-1133">Transmembrane helix</keyword>
<keyword evidence="11 16" id="KW-0520">NAD</keyword>
<feature type="transmembrane region" description="Helical" evidence="16">
    <location>
        <begin position="143"/>
        <end position="162"/>
    </location>
</feature>
<evidence type="ECO:0000259" key="17">
    <source>
        <dbReference type="Pfam" id="PF00361"/>
    </source>
</evidence>
<comment type="similarity">
    <text evidence="2 16">Belongs to the complex I subunit 4 family.</text>
</comment>
<dbReference type="GO" id="GO:0048039">
    <property type="term" value="F:ubiquinone binding"/>
    <property type="evidence" value="ECO:0007669"/>
    <property type="project" value="TreeGrafter"/>
</dbReference>
<evidence type="ECO:0000256" key="1">
    <source>
        <dbReference type="ARBA" id="ARBA00004225"/>
    </source>
</evidence>
<dbReference type="PRINTS" id="PR01437">
    <property type="entry name" value="NUOXDRDTASE4"/>
</dbReference>
<reference evidence="19" key="1">
    <citation type="journal article" date="2011" name="J. Ocean Univ. China">
        <title>Complete mitochondrial genome of the nemertean Lineus alborostratus (Nemertea: Heteronemertea).</title>
        <authorList>
            <person name="Xu D."/>
            <person name="Chen H."/>
            <person name="Shi W."/>
            <person name="Sun S."/>
        </authorList>
    </citation>
    <scope>NUCLEOTIDE SEQUENCE</scope>
</reference>
<dbReference type="AlphaFoldDB" id="I6MR70"/>
<comment type="function">
    <text evidence="16">Core subunit of the mitochondrial membrane respiratory chain NADH dehydrogenase (Complex I) which catalyzes electron transfer from NADH through the respiratory chain, using ubiquinone as an electron acceptor. Essential for the catalytic activity and assembly of complex I.</text>
</comment>
<feature type="transmembrane region" description="Helical" evidence="16">
    <location>
        <begin position="373"/>
        <end position="403"/>
    </location>
</feature>
<keyword evidence="12 16" id="KW-0830">Ubiquinone</keyword>
<dbReference type="InterPro" id="IPR001750">
    <property type="entry name" value="ND/Mrp_TM"/>
</dbReference>
<sequence>MLGFLGCVGLIFLSFSVLKCKWQIVSCSFLFFSFVGIVESFSYGWNKSFFFFSFDILGVAMSTLSLWMGALMILANWKVLLNKNNDSAFLFSLIFLILVLYVGFSVCDFLLFYIFFELSLIPTFVMILGWGHQPERLEASMYMILYTVGASLPLFSCIMYFFSNKGHLSYFMTFGMLGESFYGYVFLFVMVLAFMVKIPVFFLHLWLPKAHVEAPVAGSMILAGVLLKLGGYGLIRILDQLMFLGSVSSIFYLSFVLWGGVVTSVICLRQVDMKGLIAYSSVGHMGLFVGGVMCNNNWGWQGGLLMLLAHGLCSPAMFALANMVYESVGSRSMVLVKGAITFFPLMTFFWFLVCSSNMAAPPSLNLSAEVMLFVSVIGVSMVWGVCFGLVSFLSEGYSLYLYVSSQHGKMSSCYESFLVPKSREYLVIFCHWVPLNVLVCCLGILSDWV</sequence>
<evidence type="ECO:0000256" key="15">
    <source>
        <dbReference type="ARBA" id="ARBA00049551"/>
    </source>
</evidence>
<dbReference type="EC" id="7.1.1.2" evidence="3 16"/>
<dbReference type="RefSeq" id="YP_006576091.1">
    <property type="nucleotide sequence ID" value="NC_018356.1"/>
</dbReference>
<dbReference type="InterPro" id="IPR003918">
    <property type="entry name" value="NADH_UbQ_OxRdtase"/>
</dbReference>
<keyword evidence="8" id="KW-1278">Translocase</keyword>
<name>I6MR70_9BILA</name>
<dbReference type="PANTHER" id="PTHR43507">
    <property type="entry name" value="NADH-UBIQUINONE OXIDOREDUCTASE CHAIN 4"/>
    <property type="match status" value="1"/>
</dbReference>
<evidence type="ECO:0000256" key="13">
    <source>
        <dbReference type="ARBA" id="ARBA00023128"/>
    </source>
</evidence>
<keyword evidence="5 16" id="KW-0813">Transport</keyword>
<proteinExistence type="inferred from homology"/>
<dbReference type="CTD" id="4538"/>
<feature type="transmembrane region" description="Helical" evidence="16">
    <location>
        <begin position="334"/>
        <end position="353"/>
    </location>
</feature>
<keyword evidence="14 16" id="KW-0472">Membrane</keyword>
<dbReference type="EMBL" id="JN234382">
    <property type="protein sequence ID" value="AEM23548.1"/>
    <property type="molecule type" value="Genomic_DNA"/>
</dbReference>
<feature type="transmembrane region" description="Helical" evidence="16">
    <location>
        <begin position="424"/>
        <end position="445"/>
    </location>
</feature>
<feature type="domain" description="NADH:quinone oxidoreductase/Mrp antiporter transmembrane" evidence="17">
    <location>
        <begin position="108"/>
        <end position="391"/>
    </location>
</feature>
<evidence type="ECO:0000259" key="18">
    <source>
        <dbReference type="Pfam" id="PF01059"/>
    </source>
</evidence>
<comment type="catalytic activity">
    <reaction evidence="15 16">
        <text>a ubiquinone + NADH + 5 H(+)(in) = a ubiquinol + NAD(+) + 4 H(+)(out)</text>
        <dbReference type="Rhea" id="RHEA:29091"/>
        <dbReference type="Rhea" id="RHEA-COMP:9565"/>
        <dbReference type="Rhea" id="RHEA-COMP:9566"/>
        <dbReference type="ChEBI" id="CHEBI:15378"/>
        <dbReference type="ChEBI" id="CHEBI:16389"/>
        <dbReference type="ChEBI" id="CHEBI:17976"/>
        <dbReference type="ChEBI" id="CHEBI:57540"/>
        <dbReference type="ChEBI" id="CHEBI:57945"/>
        <dbReference type="EC" id="7.1.1.2"/>
    </reaction>
</comment>
<feature type="transmembrane region" description="Helical" evidence="16">
    <location>
        <begin position="49"/>
        <end position="75"/>
    </location>
</feature>
<geneLocation type="mitochondrion" evidence="19"/>
<evidence type="ECO:0000256" key="7">
    <source>
        <dbReference type="ARBA" id="ARBA00022692"/>
    </source>
</evidence>
<dbReference type="GO" id="GO:0042773">
    <property type="term" value="P:ATP synthesis coupled electron transport"/>
    <property type="evidence" value="ECO:0007669"/>
    <property type="project" value="InterPro"/>
</dbReference>